<evidence type="ECO:0000313" key="1">
    <source>
        <dbReference type="EMBL" id="CAD7407664.1"/>
    </source>
</evidence>
<reference evidence="1" key="1">
    <citation type="submission" date="2020-11" db="EMBL/GenBank/DDBJ databases">
        <authorList>
            <person name="Tran Van P."/>
        </authorList>
    </citation>
    <scope>NUCLEOTIDE SEQUENCE</scope>
</reference>
<organism evidence="1">
    <name type="scientific">Timema cristinae</name>
    <name type="common">Walking stick</name>
    <dbReference type="NCBI Taxonomy" id="61476"/>
    <lineage>
        <taxon>Eukaryota</taxon>
        <taxon>Metazoa</taxon>
        <taxon>Ecdysozoa</taxon>
        <taxon>Arthropoda</taxon>
        <taxon>Hexapoda</taxon>
        <taxon>Insecta</taxon>
        <taxon>Pterygota</taxon>
        <taxon>Neoptera</taxon>
        <taxon>Polyneoptera</taxon>
        <taxon>Phasmatodea</taxon>
        <taxon>Timematodea</taxon>
        <taxon>Timematoidea</taxon>
        <taxon>Timematidae</taxon>
        <taxon>Timema</taxon>
    </lineage>
</organism>
<accession>A0A7R9D3W3</accession>
<gene>
    <name evidence="1" type="ORF">TCEB3V08_LOCUS9131</name>
</gene>
<sequence>MLHESPTDDEDIRVRFLVRSTDVKIFNNTCSYLYPELCSSYGLTCGCLPDSASILKCICAQGYHYENDDQLCWVSKGNWADLKYKRFGFRAIEADKTISNQIDHSARFPVHTD</sequence>
<proteinExistence type="predicted"/>
<dbReference type="AlphaFoldDB" id="A0A7R9D3W3"/>
<protein>
    <submittedName>
        <fullName evidence="1">Uncharacterized protein</fullName>
    </submittedName>
</protein>
<dbReference type="EMBL" id="OC320265">
    <property type="protein sequence ID" value="CAD7407664.1"/>
    <property type="molecule type" value="Genomic_DNA"/>
</dbReference>
<name>A0A7R9D3W3_TIMCR</name>